<dbReference type="InterPro" id="IPR014729">
    <property type="entry name" value="Rossmann-like_a/b/a_fold"/>
</dbReference>
<accession>A0A0A2B5G7</accession>
<dbReference type="AlphaFoldDB" id="A0A0A2B5G7"/>
<keyword evidence="2" id="KW-0548">Nucleotidyltransferase</keyword>
<reference evidence="7" key="1">
    <citation type="journal article" date="2014" name="Sci. Data">
        <title>Genomes of diverse isolates of the marine cyanobacterium Prochlorococcus.</title>
        <authorList>
            <person name="Biller S."/>
            <person name="Berube P."/>
            <person name="Thompson J."/>
            <person name="Kelly L."/>
            <person name="Roggensack S."/>
            <person name="Awad L."/>
            <person name="Roache-Johnson K."/>
            <person name="Ding H."/>
            <person name="Giovannoni S.J."/>
            <person name="Moore L.R."/>
            <person name="Chisholm S.W."/>
        </authorList>
    </citation>
    <scope>NUCLEOTIDE SEQUENCE [LARGE SCALE GENOMIC DNA]</scope>
    <source>
        <strain evidence="7">SB</strain>
    </source>
</reference>
<dbReference type="eggNOG" id="COG0615">
    <property type="taxonomic scope" value="Bacteria"/>
</dbReference>
<comment type="caution">
    <text evidence="6">The sequence shown here is derived from an EMBL/GenBank/DDBJ whole genome shotgun (WGS) entry which is preliminary data.</text>
</comment>
<evidence type="ECO:0000256" key="3">
    <source>
        <dbReference type="ARBA" id="ARBA00023235"/>
    </source>
</evidence>
<dbReference type="Pfam" id="PF01467">
    <property type="entry name" value="CTP_transf_like"/>
    <property type="match status" value="1"/>
</dbReference>
<dbReference type="CDD" id="cd00377">
    <property type="entry name" value="ICL_PEPM"/>
    <property type="match status" value="1"/>
</dbReference>
<dbReference type="CDD" id="cd02170">
    <property type="entry name" value="cytidylyltransferase"/>
    <property type="match status" value="1"/>
</dbReference>
<name>A0A0A2B5G7_PROMR</name>
<dbReference type="GO" id="GO:0016779">
    <property type="term" value="F:nucleotidyltransferase activity"/>
    <property type="evidence" value="ECO:0007669"/>
    <property type="project" value="UniProtKB-KW"/>
</dbReference>
<evidence type="ECO:0000259" key="5">
    <source>
        <dbReference type="Pfam" id="PF01467"/>
    </source>
</evidence>
<keyword evidence="6" id="KW-0670">Pyruvate</keyword>
<protein>
    <recommendedName>
        <fullName evidence="4">phosphoenolpyruvate mutase</fullName>
        <ecNumber evidence="4">5.4.2.9</ecNumber>
    </recommendedName>
</protein>
<dbReference type="eggNOG" id="COG2513">
    <property type="taxonomic scope" value="Bacteria"/>
</dbReference>
<dbReference type="InterPro" id="IPR040442">
    <property type="entry name" value="Pyrv_kinase-like_dom_sf"/>
</dbReference>
<proteinExistence type="predicted"/>
<dbReference type="OrthoDB" id="9802794at2"/>
<dbReference type="InterPro" id="IPR039556">
    <property type="entry name" value="ICL/PEPM"/>
</dbReference>
<dbReference type="InterPro" id="IPR015813">
    <property type="entry name" value="Pyrv/PenolPyrv_kinase-like_dom"/>
</dbReference>
<dbReference type="InterPro" id="IPR050385">
    <property type="entry name" value="Archaeal_FAD_synthase"/>
</dbReference>
<dbReference type="EC" id="5.4.2.9" evidence="4"/>
<organism evidence="6 7">
    <name type="scientific">Prochlorococcus marinus str. SB</name>
    <dbReference type="NCBI Taxonomy" id="59926"/>
    <lineage>
        <taxon>Bacteria</taxon>
        <taxon>Bacillati</taxon>
        <taxon>Cyanobacteriota</taxon>
        <taxon>Cyanophyceae</taxon>
        <taxon>Synechococcales</taxon>
        <taxon>Prochlorococcaceae</taxon>
        <taxon>Prochlorococcus</taxon>
    </lineage>
</organism>
<dbReference type="EMBL" id="JNAS01000002">
    <property type="protein sequence ID" value="KGG09066.1"/>
    <property type="molecule type" value="Genomic_DNA"/>
</dbReference>
<evidence type="ECO:0000313" key="6">
    <source>
        <dbReference type="EMBL" id="KGG09066.1"/>
    </source>
</evidence>
<dbReference type="NCBIfam" id="TIGR02320">
    <property type="entry name" value="PEP_mutase"/>
    <property type="match status" value="1"/>
</dbReference>
<evidence type="ECO:0000256" key="2">
    <source>
        <dbReference type="ARBA" id="ARBA00022695"/>
    </source>
</evidence>
<dbReference type="RefSeq" id="WP_032520302.1">
    <property type="nucleotide sequence ID" value="NZ_CP138981.1"/>
</dbReference>
<dbReference type="SUPFAM" id="SSF52374">
    <property type="entry name" value="Nucleotidylyl transferase"/>
    <property type="match status" value="1"/>
</dbReference>
<dbReference type="Proteomes" id="UP000030345">
    <property type="component" value="Unassembled WGS sequence"/>
</dbReference>
<evidence type="ECO:0000313" key="7">
    <source>
        <dbReference type="Proteomes" id="UP000030345"/>
    </source>
</evidence>
<feature type="domain" description="Cytidyltransferase-like" evidence="5">
    <location>
        <begin position="11"/>
        <end position="134"/>
    </location>
</feature>
<evidence type="ECO:0000256" key="4">
    <source>
        <dbReference type="ARBA" id="ARBA00024063"/>
    </source>
</evidence>
<keyword evidence="3 6" id="KW-0413">Isomerase</keyword>
<dbReference type="STRING" id="59926.EV02_1745"/>
<dbReference type="GO" id="GO:0050188">
    <property type="term" value="F:phosphoenolpyruvate mutase activity"/>
    <property type="evidence" value="ECO:0007669"/>
    <property type="project" value="UniProtKB-EC"/>
</dbReference>
<dbReference type="SUPFAM" id="SSF51621">
    <property type="entry name" value="Phosphoenolpyruvate/pyruvate domain"/>
    <property type="match status" value="1"/>
</dbReference>
<dbReference type="Gene3D" id="3.20.20.60">
    <property type="entry name" value="Phosphoenolpyruvate-binding domains"/>
    <property type="match status" value="1"/>
</dbReference>
<gene>
    <name evidence="6" type="ORF">EV02_1745</name>
</gene>
<dbReference type="PANTHER" id="PTHR43793">
    <property type="entry name" value="FAD SYNTHASE"/>
    <property type="match status" value="1"/>
</dbReference>
<keyword evidence="1" id="KW-0808">Transferase</keyword>
<dbReference type="Gene3D" id="3.40.50.620">
    <property type="entry name" value="HUPs"/>
    <property type="match status" value="1"/>
</dbReference>
<evidence type="ECO:0000256" key="1">
    <source>
        <dbReference type="ARBA" id="ARBA00022679"/>
    </source>
</evidence>
<dbReference type="Pfam" id="PF13714">
    <property type="entry name" value="PEP_mutase"/>
    <property type="match status" value="1"/>
</dbReference>
<dbReference type="InterPro" id="IPR004821">
    <property type="entry name" value="Cyt_trans-like"/>
</dbReference>
<dbReference type="InterPro" id="IPR012698">
    <property type="entry name" value="PEnolPyrv_PMutase_core"/>
</dbReference>
<sequence length="436" mass="48992">MSEKIVYVGISADIMHPGHINILKQASKHGRVIVGLLTDKAIASYKRLPFLTYEQRKDVIENMKQVYKVVPQETLDYRPNLEKIRPDIVVHGDDWKEGVQKKVRQQVLETLSNWDGELIEVAYTPGISSTQLINAHKDLGTTPDRRRSQLRRLLNAKPLIRIIETHNGLSSLIAEDIEIEDEKGKHSFDGVWSSSLTDSTAKGMPDIEAVDPSSRANSVDQIFNVTTKPMIYDSDTGGKPEHFSYTVKNLERLGVSAVVIEDKIGLKKNSLFGTDVAQQQDSIEDFCNKIRVGKNAQVSDDFMIISRCESLILEQGMNDALTRCRAYLEAGSDGIMIHSRKSDGKEILEFCSHYREFGAGRPLIVVPSSFDKITEKEFEDAGVNIVIYANHMLRAAYPAMYKTAKSILENKRAFEAREFCMSIKDILEIIPGTKNA</sequence>
<dbReference type="PANTHER" id="PTHR43793:SF1">
    <property type="entry name" value="FAD SYNTHASE"/>
    <property type="match status" value="1"/>
</dbReference>
<dbReference type="NCBIfam" id="TIGR00125">
    <property type="entry name" value="cyt_tran_rel"/>
    <property type="match status" value="1"/>
</dbReference>